<dbReference type="InterPro" id="IPR027417">
    <property type="entry name" value="P-loop_NTPase"/>
</dbReference>
<dbReference type="SUPFAM" id="SSF52540">
    <property type="entry name" value="P-loop containing nucleoside triphosphate hydrolases"/>
    <property type="match status" value="1"/>
</dbReference>
<dbReference type="CDD" id="cd04459">
    <property type="entry name" value="Rho_CSD"/>
    <property type="match status" value="1"/>
</dbReference>
<dbReference type="SUPFAM" id="SSF68912">
    <property type="entry name" value="Rho N-terminal domain-like"/>
    <property type="match status" value="1"/>
</dbReference>
<dbReference type="Proteomes" id="UP000250796">
    <property type="component" value="Chromosome MESINF"/>
</dbReference>
<dbReference type="GO" id="GO:0004386">
    <property type="term" value="F:helicase activity"/>
    <property type="evidence" value="ECO:0007669"/>
    <property type="project" value="UniProtKB-UniRule"/>
</dbReference>
<keyword evidence="4 9" id="KW-0347">Helicase</keyword>
<dbReference type="InterPro" id="IPR011112">
    <property type="entry name" value="Rho-like_N"/>
</dbReference>
<evidence type="ECO:0000259" key="13">
    <source>
        <dbReference type="PROSITE" id="PS51856"/>
    </source>
</evidence>
<dbReference type="EMBL" id="LS974202">
    <property type="protein sequence ID" value="SSC11770.1"/>
    <property type="molecule type" value="Genomic_DNA"/>
</dbReference>
<dbReference type="GO" id="GO:0006353">
    <property type="term" value="P:DNA-templated transcription termination"/>
    <property type="evidence" value="ECO:0007669"/>
    <property type="project" value="UniProtKB-UniRule"/>
</dbReference>
<evidence type="ECO:0000256" key="3">
    <source>
        <dbReference type="ARBA" id="ARBA00022801"/>
    </source>
</evidence>
<dbReference type="InterPro" id="IPR004665">
    <property type="entry name" value="Term_rho"/>
</dbReference>
<keyword evidence="15" id="KW-1185">Reference proteome</keyword>
<keyword evidence="5 9" id="KW-0067">ATP-binding</keyword>
<dbReference type="KEGG" id="minf:MESINF_0321"/>
<comment type="function">
    <text evidence="9">Facilitates transcription termination by a mechanism that involves Rho binding to the nascent RNA, activation of Rho's RNA-dependent ATPase activity, and release of the mRNA from the DNA template.</text>
</comment>
<feature type="region of interest" description="Disordered" evidence="12">
    <location>
        <begin position="1"/>
        <end position="42"/>
    </location>
</feature>
<feature type="binding site" evidence="9">
    <location>
        <position position="313"/>
    </location>
    <ligand>
        <name>ATP</name>
        <dbReference type="ChEBI" id="CHEBI:30616"/>
    </ligand>
</feature>
<dbReference type="InterPro" id="IPR003593">
    <property type="entry name" value="AAA+_ATPase"/>
</dbReference>
<dbReference type="GO" id="GO:0008186">
    <property type="term" value="F:ATP-dependent activity, acting on RNA"/>
    <property type="evidence" value="ECO:0007669"/>
    <property type="project" value="UniProtKB-UniRule"/>
</dbReference>
<keyword evidence="6 9" id="KW-0694">RNA-binding</keyword>
<dbReference type="InterPro" id="IPR012340">
    <property type="entry name" value="NA-bd_OB-fold"/>
</dbReference>
<evidence type="ECO:0000256" key="6">
    <source>
        <dbReference type="ARBA" id="ARBA00022884"/>
    </source>
</evidence>
<dbReference type="EC" id="3.6.4.-" evidence="9 10"/>
<feature type="compositionally biased region" description="Basic and acidic residues" evidence="12">
    <location>
        <begin position="31"/>
        <end position="42"/>
    </location>
</feature>
<keyword evidence="1 9" id="KW-0806">Transcription termination</keyword>
<dbReference type="SMART" id="SM00959">
    <property type="entry name" value="Rho_N"/>
    <property type="match status" value="1"/>
</dbReference>
<dbReference type="Gene3D" id="1.10.720.10">
    <property type="match status" value="1"/>
</dbReference>
<dbReference type="InterPro" id="IPR036269">
    <property type="entry name" value="Rho_N_sf"/>
</dbReference>
<dbReference type="Pfam" id="PF07497">
    <property type="entry name" value="Rho_RNA_bind"/>
    <property type="match status" value="1"/>
</dbReference>
<dbReference type="SUPFAM" id="SSF50249">
    <property type="entry name" value="Nucleic acid-binding proteins"/>
    <property type="match status" value="1"/>
</dbReference>
<dbReference type="GO" id="GO:0005524">
    <property type="term" value="F:ATP binding"/>
    <property type="evidence" value="ECO:0007669"/>
    <property type="project" value="UniProtKB-UniRule"/>
</dbReference>
<dbReference type="PANTHER" id="PTHR46425">
    <property type="entry name" value="TRANSCRIPTION TERMINATION FACTOR RHO"/>
    <property type="match status" value="1"/>
</dbReference>
<dbReference type="AlphaFoldDB" id="A0A7Z7LDP8"/>
<dbReference type="InterPro" id="IPR041703">
    <property type="entry name" value="Rho_factor_ATP-bd"/>
</dbReference>
<dbReference type="PROSITE" id="PS51856">
    <property type="entry name" value="RHO_RNA_BD"/>
    <property type="match status" value="1"/>
</dbReference>
<feature type="region of interest" description="Disordered" evidence="12">
    <location>
        <begin position="57"/>
        <end position="90"/>
    </location>
</feature>
<name>A0A7Z7LDP8_9BACT</name>
<dbReference type="GO" id="GO:0003723">
    <property type="term" value="F:RNA binding"/>
    <property type="evidence" value="ECO:0007669"/>
    <property type="project" value="UniProtKB-UniRule"/>
</dbReference>
<dbReference type="InterPro" id="IPR011113">
    <property type="entry name" value="Rho_RNA-bd"/>
</dbReference>
<evidence type="ECO:0000256" key="10">
    <source>
        <dbReference type="NCBIfam" id="TIGR00767"/>
    </source>
</evidence>
<dbReference type="CDD" id="cd01128">
    <property type="entry name" value="rho_factor_C"/>
    <property type="match status" value="1"/>
</dbReference>
<dbReference type="Gene3D" id="2.40.50.140">
    <property type="entry name" value="Nucleic acid-binding proteins"/>
    <property type="match status" value="1"/>
</dbReference>
<keyword evidence="3 9" id="KW-0378">Hydrolase</keyword>
<comment type="subunit">
    <text evidence="9">Homohexamer. The homohexamer assembles into an open ring structure.</text>
</comment>
<keyword evidence="7 9" id="KW-0805">Transcription regulation</keyword>
<dbReference type="SMART" id="SM00382">
    <property type="entry name" value="AAA"/>
    <property type="match status" value="1"/>
</dbReference>
<feature type="binding site" evidence="9">
    <location>
        <begin position="282"/>
        <end position="287"/>
    </location>
    <ligand>
        <name>ATP</name>
        <dbReference type="ChEBI" id="CHEBI:30616"/>
    </ligand>
</feature>
<sequence length="524" mass="59469">MSPRKKKSEENPIEEIEKEEKKPTRRRTTSKSKEKEKVEAKEEILSEVSKAEPVVEPLEVVKATEEETLETAEEPEKVSESPRQEAPEELKELKKDKDNIREVEIDISQLQNMPIREIYKLARKYDVANYTQMAKKDLIFAVLKAQTESYGYFFDQGVLEITDGGYGFLRTLENNLLPSSNDIYVSQSQIRRFNLTSGDTVAGQVRPPKEGEKYFALLRIEAINHKAINFAAERITFQNLTPIFPEEQLISESDSHVLSTRMLDLFSPIGKGQRGLIVSPPKAGKTVLLKELANGIAENHPDTIRIILLIDERPEEVTDLKRTTSAHVLAAPFDMHPEKQIKVAEMTLEMAKRLVEFNYDVVILLDSITRLARAYNLYVPPSGKLLSGGVDPSALYKPKHFFGAARNIEEGGSLTIIATALVETGSKMDEVIFEEFKGTGNMELVLSRQLANKRMFPAINLTLSGTRKEELLLPQDILRKVWVLRRMLSAMSEEEGLRLIMDKLRGTASNEEFLDLIEMEKKQY</sequence>
<evidence type="ECO:0000313" key="14">
    <source>
        <dbReference type="EMBL" id="SSC11770.1"/>
    </source>
</evidence>
<dbReference type="GO" id="GO:0016787">
    <property type="term" value="F:hydrolase activity"/>
    <property type="evidence" value="ECO:0007669"/>
    <property type="project" value="UniProtKB-KW"/>
</dbReference>
<comment type="caution">
    <text evidence="9">Lacks conserved residue(s) required for the propagation of feature annotation.</text>
</comment>
<evidence type="ECO:0000256" key="4">
    <source>
        <dbReference type="ARBA" id="ARBA00022806"/>
    </source>
</evidence>
<dbReference type="InterPro" id="IPR011129">
    <property type="entry name" value="CSD"/>
</dbReference>
<proteinExistence type="inferred from homology"/>
<dbReference type="HAMAP" id="MF_01884">
    <property type="entry name" value="Rho"/>
    <property type="match status" value="1"/>
</dbReference>
<evidence type="ECO:0000256" key="12">
    <source>
        <dbReference type="SAM" id="MobiDB-lite"/>
    </source>
</evidence>
<evidence type="ECO:0000256" key="2">
    <source>
        <dbReference type="ARBA" id="ARBA00022741"/>
    </source>
</evidence>
<organism evidence="14 15">
    <name type="scientific">Mesotoga infera</name>
    <dbReference type="NCBI Taxonomy" id="1236046"/>
    <lineage>
        <taxon>Bacteria</taxon>
        <taxon>Thermotogati</taxon>
        <taxon>Thermotogota</taxon>
        <taxon>Thermotogae</taxon>
        <taxon>Kosmotogales</taxon>
        <taxon>Kosmotogaceae</taxon>
        <taxon>Mesotoga</taxon>
    </lineage>
</organism>
<feature type="domain" description="Rho RNA-BD" evidence="13">
    <location>
        <begin position="152"/>
        <end position="227"/>
    </location>
</feature>
<keyword evidence="8 9" id="KW-0804">Transcription</keyword>
<reference evidence="14 15" key="1">
    <citation type="submission" date="2017-01" db="EMBL/GenBank/DDBJ databases">
        <authorList>
            <person name="Erauso G."/>
        </authorList>
    </citation>
    <scope>NUCLEOTIDE SEQUENCE [LARGE SCALE GENOMIC DNA]</scope>
    <source>
        <strain evidence="14">MESINF1</strain>
    </source>
</reference>
<evidence type="ECO:0000256" key="11">
    <source>
        <dbReference type="PROSITE-ProRule" id="PRU01203"/>
    </source>
</evidence>
<feature type="compositionally biased region" description="Basic and acidic residues" evidence="12">
    <location>
        <begin position="74"/>
        <end position="90"/>
    </location>
</feature>
<dbReference type="Pfam" id="PF07498">
    <property type="entry name" value="Rho_N"/>
    <property type="match status" value="1"/>
</dbReference>
<dbReference type="Gene3D" id="3.40.50.300">
    <property type="entry name" value="P-loop containing nucleotide triphosphate hydrolases"/>
    <property type="match status" value="1"/>
</dbReference>
<accession>A0A7Z7LDP8</accession>
<keyword evidence="2 9" id="KW-0547">Nucleotide-binding</keyword>
<protein>
    <recommendedName>
        <fullName evidence="9 10">Transcription termination factor Rho</fullName>
        <ecNumber evidence="9 10">3.6.4.-</ecNumber>
    </recommendedName>
    <alternativeName>
        <fullName evidence="9">ATP-dependent helicase Rho</fullName>
    </alternativeName>
</protein>
<dbReference type="SMART" id="SM00357">
    <property type="entry name" value="CSP"/>
    <property type="match status" value="1"/>
</dbReference>
<dbReference type="NCBIfam" id="NF006886">
    <property type="entry name" value="PRK09376.1"/>
    <property type="match status" value="1"/>
</dbReference>
<gene>
    <name evidence="9 14" type="primary">rho</name>
    <name evidence="14" type="ORF">MESINF_0321</name>
</gene>
<evidence type="ECO:0000256" key="7">
    <source>
        <dbReference type="ARBA" id="ARBA00023015"/>
    </source>
</evidence>
<dbReference type="InterPro" id="IPR000194">
    <property type="entry name" value="ATPase_F1/V1/A1_a/bsu_nucl-bd"/>
</dbReference>
<evidence type="ECO:0000256" key="5">
    <source>
        <dbReference type="ARBA" id="ARBA00022840"/>
    </source>
</evidence>
<comment type="similarity">
    <text evidence="9 11">Belongs to the Rho family.</text>
</comment>
<feature type="binding site" evidence="9">
    <location>
        <begin position="270"/>
        <end position="275"/>
    </location>
    <ligand>
        <name>ATP</name>
        <dbReference type="ChEBI" id="CHEBI:30616"/>
    </ligand>
</feature>
<dbReference type="PANTHER" id="PTHR46425:SF1">
    <property type="entry name" value="TRANSCRIPTION TERMINATION FACTOR RHO"/>
    <property type="match status" value="1"/>
</dbReference>
<evidence type="ECO:0000256" key="1">
    <source>
        <dbReference type="ARBA" id="ARBA00022472"/>
    </source>
</evidence>
<evidence type="ECO:0000256" key="8">
    <source>
        <dbReference type="ARBA" id="ARBA00023163"/>
    </source>
</evidence>
<evidence type="ECO:0000313" key="15">
    <source>
        <dbReference type="Proteomes" id="UP000250796"/>
    </source>
</evidence>
<dbReference type="NCBIfam" id="TIGR00767">
    <property type="entry name" value="rho"/>
    <property type="match status" value="1"/>
</dbReference>
<dbReference type="Pfam" id="PF00006">
    <property type="entry name" value="ATP-synt_ab"/>
    <property type="match status" value="1"/>
</dbReference>
<evidence type="ECO:0000256" key="9">
    <source>
        <dbReference type="HAMAP-Rule" id="MF_01884"/>
    </source>
</evidence>